<comment type="similarity">
    <text evidence="1">Belongs to the ROK (NagC/XylR) family.</text>
</comment>
<dbReference type="Pfam" id="PF00480">
    <property type="entry name" value="ROK"/>
    <property type="match status" value="1"/>
</dbReference>
<dbReference type="PANTHER" id="PTHR18964">
    <property type="entry name" value="ROK (REPRESSOR, ORF, KINASE) FAMILY"/>
    <property type="match status" value="1"/>
</dbReference>
<evidence type="ECO:0000313" key="3">
    <source>
        <dbReference type="Proteomes" id="UP001222603"/>
    </source>
</evidence>
<sequence>MATIALDIGGTKIASAIFFPDGSMMFNRKRLLKGRTGHEVGKLAADILAKLLTVARRSRIHVDGIGVCIPGIVYSQTNRVWAPNIPGWDNYPLYEELRSVTPPGIEIYIDSDRTCYMYGEMWQGAAKECHSAIFIAVGTGIGAGIIIDGHVLHGANDIIGATGWMALQPPYREEYDACGCFEYYASGNGIGARVRDAVRANKAYKGKLRQKPICRISAYDVF</sequence>
<proteinExistence type="inferred from homology"/>
<organism evidence="2 3">
    <name type="scientific">Bacteroides uniformis</name>
    <dbReference type="NCBI Taxonomy" id="820"/>
    <lineage>
        <taxon>Bacteria</taxon>
        <taxon>Pseudomonadati</taxon>
        <taxon>Bacteroidota</taxon>
        <taxon>Bacteroidia</taxon>
        <taxon>Bacteroidales</taxon>
        <taxon>Bacteroidaceae</taxon>
        <taxon>Bacteroides</taxon>
    </lineage>
</organism>
<dbReference type="Gene3D" id="3.30.420.40">
    <property type="match status" value="2"/>
</dbReference>
<dbReference type="SUPFAM" id="SSF53067">
    <property type="entry name" value="Actin-like ATPase domain"/>
    <property type="match status" value="1"/>
</dbReference>
<evidence type="ECO:0000313" key="2">
    <source>
        <dbReference type="EMBL" id="MDC1899279.1"/>
    </source>
</evidence>
<dbReference type="InterPro" id="IPR000600">
    <property type="entry name" value="ROK"/>
</dbReference>
<reference evidence="2" key="1">
    <citation type="submission" date="2022-10" db="EMBL/GenBank/DDBJ databases">
        <title>Human gut microbiome strain richness.</title>
        <authorList>
            <person name="Chen-Liaw A."/>
        </authorList>
    </citation>
    <scope>NUCLEOTIDE SEQUENCE</scope>
    <source>
        <strain evidence="2">1001713st1_F9_1001713B170221_170320</strain>
    </source>
</reference>
<comment type="caution">
    <text evidence="2">The sequence shown here is derived from an EMBL/GenBank/DDBJ whole genome shotgun (WGS) entry which is preliminary data.</text>
</comment>
<accession>A0AAW6GXN2</accession>
<dbReference type="EMBL" id="JAQNSI010000046">
    <property type="protein sequence ID" value="MDC1899279.1"/>
    <property type="molecule type" value="Genomic_DNA"/>
</dbReference>
<dbReference type="InterPro" id="IPR043129">
    <property type="entry name" value="ATPase_NBD"/>
</dbReference>
<dbReference type="RefSeq" id="WP_272201591.1">
    <property type="nucleotide sequence ID" value="NZ_JAQNSI010000046.1"/>
</dbReference>
<gene>
    <name evidence="2" type="ORF">POZ10_01430</name>
</gene>
<evidence type="ECO:0000256" key="1">
    <source>
        <dbReference type="ARBA" id="ARBA00006479"/>
    </source>
</evidence>
<dbReference type="PANTHER" id="PTHR18964:SF149">
    <property type="entry name" value="BIFUNCTIONAL UDP-N-ACETYLGLUCOSAMINE 2-EPIMERASE_N-ACETYLMANNOSAMINE KINASE"/>
    <property type="match status" value="1"/>
</dbReference>
<name>A0AAW6GXN2_BACUN</name>
<feature type="non-terminal residue" evidence="2">
    <location>
        <position position="222"/>
    </location>
</feature>
<dbReference type="Proteomes" id="UP001222603">
    <property type="component" value="Unassembled WGS sequence"/>
</dbReference>
<dbReference type="AlphaFoldDB" id="A0AAW6GXN2"/>
<protein>
    <submittedName>
        <fullName evidence="2">ROK family protein</fullName>
    </submittedName>
</protein>